<protein>
    <submittedName>
        <fullName evidence="2">Alkaline phosphatase</fullName>
    </submittedName>
</protein>
<dbReference type="EMBL" id="QOWE01000004">
    <property type="protein sequence ID" value="RCR70631.1"/>
    <property type="molecule type" value="Genomic_DNA"/>
</dbReference>
<dbReference type="InterPro" id="IPR052956">
    <property type="entry name" value="Mesenchyme-surface_protein"/>
</dbReference>
<evidence type="ECO:0000313" key="2">
    <source>
        <dbReference type="EMBL" id="RCR70631.1"/>
    </source>
</evidence>
<dbReference type="Gene3D" id="2.130.10.10">
    <property type="entry name" value="YVTN repeat-like/Quinoprotein amine dehydrogenase"/>
    <property type="match status" value="1"/>
</dbReference>
<dbReference type="Pfam" id="PF22494">
    <property type="entry name" value="choice_anch_I"/>
    <property type="match status" value="1"/>
</dbReference>
<accession>A0A368JWQ6</accession>
<dbReference type="AlphaFoldDB" id="A0A368JWQ6"/>
<feature type="domain" description="Choice-of-anchor I" evidence="1">
    <location>
        <begin position="45"/>
        <end position="499"/>
    </location>
</feature>
<evidence type="ECO:0000259" key="1">
    <source>
        <dbReference type="Pfam" id="PF22494"/>
    </source>
</evidence>
<organism evidence="2 3">
    <name type="scientific">Larkinella punicea</name>
    <dbReference type="NCBI Taxonomy" id="2315727"/>
    <lineage>
        <taxon>Bacteria</taxon>
        <taxon>Pseudomonadati</taxon>
        <taxon>Bacteroidota</taxon>
        <taxon>Cytophagia</taxon>
        <taxon>Cytophagales</taxon>
        <taxon>Spirosomataceae</taxon>
        <taxon>Larkinella</taxon>
    </lineage>
</organism>
<proteinExistence type="predicted"/>
<reference evidence="2 3" key="1">
    <citation type="submission" date="2018-07" db="EMBL/GenBank/DDBJ databases">
        <title>Genome analysis of Larkinella rosea.</title>
        <authorList>
            <person name="Zhou Z."/>
            <person name="Wang G."/>
        </authorList>
    </citation>
    <scope>NUCLEOTIDE SEQUENCE [LARGE SCALE GENOMIC DNA]</scope>
    <source>
        <strain evidence="3">zzj9</strain>
    </source>
</reference>
<dbReference type="OrthoDB" id="9803927at2"/>
<dbReference type="SUPFAM" id="SSF50969">
    <property type="entry name" value="YVTN repeat-like/Quinoprotein amine dehydrogenase"/>
    <property type="match status" value="1"/>
</dbReference>
<dbReference type="RefSeq" id="WP_114405200.1">
    <property type="nucleotide sequence ID" value="NZ_QOWE01000004.1"/>
</dbReference>
<name>A0A368JWQ6_9BACT</name>
<comment type="caution">
    <text evidence="2">The sequence shown here is derived from an EMBL/GenBank/DDBJ whole genome shotgun (WGS) entry which is preliminary data.</text>
</comment>
<dbReference type="PANTHER" id="PTHR46928">
    <property type="entry name" value="MESENCHYME-SPECIFIC CELL SURFACE GLYCOPROTEIN"/>
    <property type="match status" value="1"/>
</dbReference>
<sequence>MIQNKWRIGLALLAVLTNACINDHQPPGASQENPATFKEISSTDLGGEASAEIATYDPISKRLFVVNNESTPKVDVLDLTAYPTVTKLQPIDLTALGGVANSVAVYGGKLAIALEATNKQANGSVIVLNTTDLSTVKQVTVGALPDMVTFSPNGAYIVTANEGEPSADYTTDPVGSISIINVADNYSVKTLTFESFAASLPQLSAGGFRIYGPNATFAQDVEPEYVAISSDSQKAWVTLQENNGIAEIDLATGTILKINPLGTKDINLANNAMDPSDQDSKISLGTWPVKSFFLPDAISYFSASGNGYLITANEGDAREYSAFDEQVRVSSLTLDATAFPTAADLKLPANLGRLRVTKTAGNSGGVYTELYGFGGRGFSIYNASTGARVYDSGKSLEDQVIAANLNLYDDGRSDDKGVEPEGVTVGMINGKPIAFVGMERADAIAIYDVTNPAAPQFLQLFKTGDAPEGVLFVPAENSPNGRSMLVVSSEGDGTVKIYQPDKV</sequence>
<gene>
    <name evidence="2" type="ORF">DUE52_06720</name>
</gene>
<dbReference type="InterPro" id="IPR055188">
    <property type="entry name" value="Choice_anch_I"/>
</dbReference>
<keyword evidence="3" id="KW-1185">Reference proteome</keyword>
<evidence type="ECO:0000313" key="3">
    <source>
        <dbReference type="Proteomes" id="UP000253383"/>
    </source>
</evidence>
<dbReference type="NCBIfam" id="NF038117">
    <property type="entry name" value="choice_anch_I"/>
    <property type="match status" value="1"/>
</dbReference>
<dbReference type="InterPro" id="IPR011044">
    <property type="entry name" value="Quino_amine_DH_bsu"/>
</dbReference>
<dbReference type="InterPro" id="IPR015943">
    <property type="entry name" value="WD40/YVTN_repeat-like_dom_sf"/>
</dbReference>
<dbReference type="PANTHER" id="PTHR46928:SF1">
    <property type="entry name" value="MESENCHYME-SPECIFIC CELL SURFACE GLYCOPROTEIN"/>
    <property type="match status" value="1"/>
</dbReference>
<dbReference type="Proteomes" id="UP000253383">
    <property type="component" value="Unassembled WGS sequence"/>
</dbReference>